<keyword evidence="3" id="KW-0808">Transferase</keyword>
<sequence>MINLLLASASELSMVICSKMHLQMLYRIFWQGQTLLRIYQKGKSKSLLCTCTYFKGYQAANITMRNKSHSACNTGSAICVSQSQIKVYISKFRLTGKVLGNILPKRQCCQSISRRPSKVSEIVQAWARVFQDACITEPVESASLIVSYIMGYTMIHHVDPSAVLDDDQMKRVEEFCKQRLQCVPVQYILGEWEFHSLTLKMRPPVFIPRPETEELASHVEKEIIHQQVKGRLSPLRVLEIGCGSGAVSLHLVHSLNKVNVVAVDKSMEACSLTQENSKKLGVADRLQVFNLDIRNDSAVEILKRLSPFDVIVSNPPYISTMDMANLAPEISRFEDPEALHGGETGLDVIIRIIDISSQLLQNTGSLWLEVDSTHPPLIQKYISQNPRCDLRYLETIKDFLIRDRFCQIVKTT</sequence>
<feature type="domain" description="Methyltransferase small" evidence="6">
    <location>
        <begin position="236"/>
        <end position="322"/>
    </location>
</feature>
<evidence type="ECO:0000256" key="2">
    <source>
        <dbReference type="ARBA" id="ARBA00022603"/>
    </source>
</evidence>
<dbReference type="Gene3D" id="1.10.8.10">
    <property type="entry name" value="DNA helicase RuvA subunit, C-terminal domain"/>
    <property type="match status" value="1"/>
</dbReference>
<dbReference type="InterPro" id="IPR004556">
    <property type="entry name" value="HemK-like"/>
</dbReference>
<comment type="catalytic activity">
    <reaction evidence="5">
        <text>L-glutaminyl-[peptide chain release factor] + S-adenosyl-L-methionine = N(5)-methyl-L-glutaminyl-[peptide chain release factor] + S-adenosyl-L-homocysteine + H(+)</text>
        <dbReference type="Rhea" id="RHEA:42896"/>
        <dbReference type="Rhea" id="RHEA-COMP:10271"/>
        <dbReference type="Rhea" id="RHEA-COMP:10272"/>
        <dbReference type="ChEBI" id="CHEBI:15378"/>
        <dbReference type="ChEBI" id="CHEBI:30011"/>
        <dbReference type="ChEBI" id="CHEBI:57856"/>
        <dbReference type="ChEBI" id="CHEBI:59789"/>
        <dbReference type="ChEBI" id="CHEBI:61891"/>
        <dbReference type="EC" id="2.1.1.297"/>
    </reaction>
</comment>
<keyword evidence="9" id="KW-1185">Reference proteome</keyword>
<evidence type="ECO:0000256" key="3">
    <source>
        <dbReference type="ARBA" id="ARBA00022679"/>
    </source>
</evidence>
<dbReference type="InterPro" id="IPR007848">
    <property type="entry name" value="Small_mtfrase_dom"/>
</dbReference>
<comment type="caution">
    <text evidence="8">The sequence shown here is derived from an EMBL/GenBank/DDBJ whole genome shotgun (WGS) entry which is preliminary data.</text>
</comment>
<dbReference type="EMBL" id="JBJQND010000015">
    <property type="protein sequence ID" value="KAL3852289.1"/>
    <property type="molecule type" value="Genomic_DNA"/>
</dbReference>
<organism evidence="8 9">
    <name type="scientific">Sinanodonta woodiana</name>
    <name type="common">Chinese pond mussel</name>
    <name type="synonym">Anodonta woodiana</name>
    <dbReference type="NCBI Taxonomy" id="1069815"/>
    <lineage>
        <taxon>Eukaryota</taxon>
        <taxon>Metazoa</taxon>
        <taxon>Spiralia</taxon>
        <taxon>Lophotrochozoa</taxon>
        <taxon>Mollusca</taxon>
        <taxon>Bivalvia</taxon>
        <taxon>Autobranchia</taxon>
        <taxon>Heteroconchia</taxon>
        <taxon>Palaeoheterodonta</taxon>
        <taxon>Unionida</taxon>
        <taxon>Unionoidea</taxon>
        <taxon>Unionidae</taxon>
        <taxon>Unioninae</taxon>
        <taxon>Sinanodonta</taxon>
    </lineage>
</organism>
<evidence type="ECO:0000259" key="6">
    <source>
        <dbReference type="Pfam" id="PF05175"/>
    </source>
</evidence>
<feature type="domain" description="Release factor glutamine methyltransferase N-terminal" evidence="7">
    <location>
        <begin position="121"/>
        <end position="190"/>
    </location>
</feature>
<dbReference type="InterPro" id="IPR050320">
    <property type="entry name" value="N5-glutamine_MTase"/>
</dbReference>
<dbReference type="PANTHER" id="PTHR18895:SF74">
    <property type="entry name" value="MTRF1L RELEASE FACTOR GLUTAMINE METHYLTRANSFERASE"/>
    <property type="match status" value="1"/>
</dbReference>
<dbReference type="InterPro" id="IPR040758">
    <property type="entry name" value="PrmC_N"/>
</dbReference>
<evidence type="ECO:0000313" key="8">
    <source>
        <dbReference type="EMBL" id="KAL3852289.1"/>
    </source>
</evidence>
<dbReference type="EC" id="2.1.1.297" evidence="1"/>
<evidence type="ECO:0000256" key="4">
    <source>
        <dbReference type="ARBA" id="ARBA00022691"/>
    </source>
</evidence>
<dbReference type="Pfam" id="PF05175">
    <property type="entry name" value="MTS"/>
    <property type="match status" value="1"/>
</dbReference>
<evidence type="ECO:0000313" key="9">
    <source>
        <dbReference type="Proteomes" id="UP001634394"/>
    </source>
</evidence>
<protein>
    <recommendedName>
        <fullName evidence="1">peptide chain release factor N(5)-glutamine methyltransferase</fullName>
        <ecNumber evidence="1">2.1.1.297</ecNumber>
    </recommendedName>
</protein>
<keyword evidence="4" id="KW-0949">S-adenosyl-L-methionine</keyword>
<dbReference type="InterPro" id="IPR002052">
    <property type="entry name" value="DNA_methylase_N6_adenine_CS"/>
</dbReference>
<dbReference type="GO" id="GO:0032259">
    <property type="term" value="P:methylation"/>
    <property type="evidence" value="ECO:0007669"/>
    <property type="project" value="UniProtKB-KW"/>
</dbReference>
<dbReference type="SUPFAM" id="SSF53335">
    <property type="entry name" value="S-adenosyl-L-methionine-dependent methyltransferases"/>
    <property type="match status" value="1"/>
</dbReference>
<dbReference type="PANTHER" id="PTHR18895">
    <property type="entry name" value="HEMK METHYLTRANSFERASE"/>
    <property type="match status" value="1"/>
</dbReference>
<evidence type="ECO:0000259" key="7">
    <source>
        <dbReference type="Pfam" id="PF17827"/>
    </source>
</evidence>
<dbReference type="NCBIfam" id="TIGR00536">
    <property type="entry name" value="hemK_fam"/>
    <property type="match status" value="1"/>
</dbReference>
<accession>A0ABD3US25</accession>
<proteinExistence type="predicted"/>
<name>A0ABD3US25_SINWO</name>
<dbReference type="InterPro" id="IPR029063">
    <property type="entry name" value="SAM-dependent_MTases_sf"/>
</dbReference>
<dbReference type="Gene3D" id="3.40.50.150">
    <property type="entry name" value="Vaccinia Virus protein VP39"/>
    <property type="match status" value="1"/>
</dbReference>
<reference evidence="8 9" key="1">
    <citation type="submission" date="2024-11" db="EMBL/GenBank/DDBJ databases">
        <title>Chromosome-level genome assembly of the freshwater bivalve Anodonta woodiana.</title>
        <authorList>
            <person name="Chen X."/>
        </authorList>
    </citation>
    <scope>NUCLEOTIDE SEQUENCE [LARGE SCALE GENOMIC DNA]</scope>
    <source>
        <strain evidence="8">MN2024</strain>
        <tissue evidence="8">Gills</tissue>
    </source>
</reference>
<keyword evidence="2" id="KW-0489">Methyltransferase</keyword>
<dbReference type="PROSITE" id="PS00092">
    <property type="entry name" value="N6_MTASE"/>
    <property type="match status" value="1"/>
</dbReference>
<dbReference type="Proteomes" id="UP001634394">
    <property type="component" value="Unassembled WGS sequence"/>
</dbReference>
<evidence type="ECO:0000256" key="1">
    <source>
        <dbReference type="ARBA" id="ARBA00012771"/>
    </source>
</evidence>
<gene>
    <name evidence="8" type="ORF">ACJMK2_015951</name>
</gene>
<dbReference type="CDD" id="cd02440">
    <property type="entry name" value="AdoMet_MTases"/>
    <property type="match status" value="1"/>
</dbReference>
<evidence type="ECO:0000256" key="5">
    <source>
        <dbReference type="ARBA" id="ARBA00048391"/>
    </source>
</evidence>
<dbReference type="AlphaFoldDB" id="A0ABD3US25"/>
<dbReference type="GO" id="GO:0102559">
    <property type="term" value="F:peptide chain release factor N(5)-glutamine methyltransferase activity"/>
    <property type="evidence" value="ECO:0007669"/>
    <property type="project" value="UniProtKB-EC"/>
</dbReference>
<dbReference type="Pfam" id="PF17827">
    <property type="entry name" value="PrmC_N"/>
    <property type="match status" value="1"/>
</dbReference>